<reference evidence="2" key="1">
    <citation type="journal article" date="2009" name="PLoS Genet.">
        <title>Sequencing, mapping, and analysis of 27,455 maize full-length cDNAs.</title>
        <authorList>
            <person name="Soderlund C."/>
            <person name="Descour A."/>
            <person name="Kudrna D."/>
            <person name="Bomhoff M."/>
            <person name="Boyd L."/>
            <person name="Currie J."/>
            <person name="Angelova A."/>
            <person name="Collura K."/>
            <person name="Wissotski M."/>
            <person name="Ashley E."/>
            <person name="Morrow D."/>
            <person name="Fernandes J."/>
            <person name="Walbot V."/>
            <person name="Yu Y."/>
        </authorList>
    </citation>
    <scope>NUCLEOTIDE SEQUENCE</scope>
    <source>
        <strain evidence="2">B73</strain>
    </source>
</reference>
<feature type="transmembrane region" description="Helical" evidence="1">
    <location>
        <begin position="14"/>
        <end position="35"/>
    </location>
</feature>
<keyword evidence="1" id="KW-0812">Transmembrane</keyword>
<organism evidence="2">
    <name type="scientific">Zea mays</name>
    <name type="common">Maize</name>
    <dbReference type="NCBI Taxonomy" id="4577"/>
    <lineage>
        <taxon>Eukaryota</taxon>
        <taxon>Viridiplantae</taxon>
        <taxon>Streptophyta</taxon>
        <taxon>Embryophyta</taxon>
        <taxon>Tracheophyta</taxon>
        <taxon>Spermatophyta</taxon>
        <taxon>Magnoliopsida</taxon>
        <taxon>Liliopsida</taxon>
        <taxon>Poales</taxon>
        <taxon>Poaceae</taxon>
        <taxon>PACMAD clade</taxon>
        <taxon>Panicoideae</taxon>
        <taxon>Andropogonodae</taxon>
        <taxon>Andropogoneae</taxon>
        <taxon>Tripsacinae</taxon>
        <taxon>Zea</taxon>
    </lineage>
</organism>
<name>B7ZZP0_MAIZE</name>
<dbReference type="EMBL" id="BT054782">
    <property type="protein sequence ID" value="ACL53389.1"/>
    <property type="molecule type" value="mRNA"/>
</dbReference>
<protein>
    <submittedName>
        <fullName evidence="2">Uncharacterized protein</fullName>
    </submittedName>
</protein>
<dbReference type="AlphaFoldDB" id="B7ZZP0"/>
<proteinExistence type="evidence at transcript level"/>
<evidence type="ECO:0000313" key="2">
    <source>
        <dbReference type="EMBL" id="ACL53389.1"/>
    </source>
</evidence>
<keyword evidence="1" id="KW-1133">Transmembrane helix</keyword>
<evidence type="ECO:0000256" key="1">
    <source>
        <dbReference type="SAM" id="Phobius"/>
    </source>
</evidence>
<accession>B7ZZP0</accession>
<keyword evidence="1" id="KW-0472">Membrane</keyword>
<reference evidence="2" key="2">
    <citation type="submission" date="2012-06" db="EMBL/GenBank/DDBJ databases">
        <authorList>
            <person name="Yu Y."/>
            <person name="Currie J."/>
            <person name="Lomeli R."/>
            <person name="Angelova A."/>
            <person name="Collura K."/>
            <person name="Wissotski M."/>
            <person name="Campos D."/>
            <person name="Kudrna D."/>
            <person name="Golser W."/>
            <person name="Ashely E."/>
            <person name="Descour A."/>
            <person name="Fernandes J."/>
            <person name="Soderlund C."/>
            <person name="Walbot V."/>
        </authorList>
    </citation>
    <scope>NUCLEOTIDE SEQUENCE</scope>
    <source>
        <strain evidence="2">B73</strain>
    </source>
</reference>
<sequence>MSLIVNLIHPFDELIDVVLAVTGITALHIVVPLLLQASQRRLQLEWPQEVVGLLEVWANSHDLVNKILNADDVVLAQALLDDLVVGQRDPLLVQLSIAPLVDQLPDTLQVWVPICNIWLNPA</sequence>